<dbReference type="STRING" id="4565.A0A3B6DFC4"/>
<dbReference type="PROSITE" id="PS00086">
    <property type="entry name" value="CYTOCHROME_P450"/>
    <property type="match status" value="1"/>
</dbReference>
<feature type="binding site" description="axial binding residue" evidence="6">
    <location>
        <position position="444"/>
    </location>
    <ligand>
        <name>heme</name>
        <dbReference type="ChEBI" id="CHEBI:30413"/>
    </ligand>
    <ligandPart>
        <name>Fe</name>
        <dbReference type="ChEBI" id="CHEBI:18248"/>
    </ligandPart>
</feature>
<keyword evidence="2" id="KW-0812">Transmembrane</keyword>
<keyword evidence="6 7" id="KW-0349">Heme</keyword>
<dbReference type="Gramene" id="TraesWEE_scaffold_096930_01G000100.1">
    <property type="protein sequence ID" value="TraesWEE_scaffold_096930_01G000100.1"/>
    <property type="gene ID" value="TraesWEE_scaffold_096930_01G000100"/>
</dbReference>
<dbReference type="AlphaFoldDB" id="A0A3B6DFC4"/>
<keyword evidence="3 6" id="KW-0479">Metal-binding</keyword>
<dbReference type="PANTHER" id="PTHR24298">
    <property type="entry name" value="FLAVONOID 3'-MONOOXYGENASE-RELATED"/>
    <property type="match status" value="1"/>
</dbReference>
<dbReference type="PANTHER" id="PTHR24298:SF389">
    <property type="entry name" value="OS04G0128400 PROTEIN"/>
    <property type="match status" value="1"/>
</dbReference>
<keyword evidence="4" id="KW-1133">Transmembrane helix</keyword>
<protein>
    <recommendedName>
        <fullName evidence="10">Cytochrome P450</fullName>
    </recommendedName>
</protein>
<comment type="cofactor">
    <cofactor evidence="6">
        <name>heme</name>
        <dbReference type="ChEBI" id="CHEBI:30413"/>
    </cofactor>
</comment>
<evidence type="ECO:0000256" key="4">
    <source>
        <dbReference type="ARBA" id="ARBA00022989"/>
    </source>
</evidence>
<reference evidence="8" key="2">
    <citation type="submission" date="2018-10" db="UniProtKB">
        <authorList>
            <consortium name="EnsemblPlants"/>
        </authorList>
    </citation>
    <scope>IDENTIFICATION</scope>
</reference>
<dbReference type="Gramene" id="TraesCS2D02G309900.1">
    <property type="protein sequence ID" value="TraesCS2D02G309900.1"/>
    <property type="gene ID" value="TraesCS2D02G309900"/>
</dbReference>
<evidence type="ECO:0000313" key="8">
    <source>
        <dbReference type="EnsemblPlants" id="TraesCS2D02G309900.1"/>
    </source>
</evidence>
<dbReference type="InterPro" id="IPR001128">
    <property type="entry name" value="Cyt_P450"/>
</dbReference>
<comment type="similarity">
    <text evidence="7">Belongs to the cytochrome P450 family.</text>
</comment>
<dbReference type="Gramene" id="TraesCLE_scaffold_049246_01G000100.1">
    <property type="protein sequence ID" value="TraesCLE_scaffold_049246_01G000100.1"/>
    <property type="gene ID" value="TraesCLE_scaffold_049246_01G000100"/>
</dbReference>
<proteinExistence type="inferred from homology"/>
<evidence type="ECO:0000313" key="9">
    <source>
        <dbReference type="Proteomes" id="UP000019116"/>
    </source>
</evidence>
<dbReference type="Pfam" id="PF00067">
    <property type="entry name" value="p450"/>
    <property type="match status" value="1"/>
</dbReference>
<evidence type="ECO:0000256" key="5">
    <source>
        <dbReference type="ARBA" id="ARBA00023136"/>
    </source>
</evidence>
<keyword evidence="7" id="KW-0503">Monooxygenase</keyword>
<dbReference type="GO" id="GO:0004497">
    <property type="term" value="F:monooxygenase activity"/>
    <property type="evidence" value="ECO:0007669"/>
    <property type="project" value="UniProtKB-KW"/>
</dbReference>
<reference evidence="8" key="1">
    <citation type="submission" date="2018-08" db="EMBL/GenBank/DDBJ databases">
        <authorList>
            <person name="Rossello M."/>
        </authorList>
    </citation>
    <scope>NUCLEOTIDE SEQUENCE [LARGE SCALE GENOMIC DNA]</scope>
    <source>
        <strain evidence="8">cv. Chinese Spring</strain>
    </source>
</reference>
<dbReference type="GO" id="GO:0005506">
    <property type="term" value="F:iron ion binding"/>
    <property type="evidence" value="ECO:0007669"/>
    <property type="project" value="InterPro"/>
</dbReference>
<evidence type="ECO:0000256" key="7">
    <source>
        <dbReference type="RuleBase" id="RU000461"/>
    </source>
</evidence>
<dbReference type="SUPFAM" id="SSF48264">
    <property type="entry name" value="Cytochrome P450"/>
    <property type="match status" value="1"/>
</dbReference>
<dbReference type="Gramene" id="TraesCS2D03G0714500.1">
    <property type="protein sequence ID" value="TraesCS2D03G0714500.1.CDS"/>
    <property type="gene ID" value="TraesCS2D03G0714500"/>
</dbReference>
<keyword evidence="9" id="KW-1185">Reference proteome</keyword>
<dbReference type="EnsemblPlants" id="TraesCS2D02G309900.1">
    <property type="protein sequence ID" value="TraesCS2D02G309900.1"/>
    <property type="gene ID" value="TraesCS2D02G309900"/>
</dbReference>
<accession>A0A3B6DFC4</accession>
<name>A0A3B6DFC4_WHEAT</name>
<evidence type="ECO:0000256" key="6">
    <source>
        <dbReference type="PIRSR" id="PIRSR602401-1"/>
    </source>
</evidence>
<organism evidence="8">
    <name type="scientific">Triticum aestivum</name>
    <name type="common">Wheat</name>
    <dbReference type="NCBI Taxonomy" id="4565"/>
    <lineage>
        <taxon>Eukaryota</taxon>
        <taxon>Viridiplantae</taxon>
        <taxon>Streptophyta</taxon>
        <taxon>Embryophyta</taxon>
        <taxon>Tracheophyta</taxon>
        <taxon>Spermatophyta</taxon>
        <taxon>Magnoliopsida</taxon>
        <taxon>Liliopsida</taxon>
        <taxon>Poales</taxon>
        <taxon>Poaceae</taxon>
        <taxon>BOP clade</taxon>
        <taxon>Pooideae</taxon>
        <taxon>Triticodae</taxon>
        <taxon>Triticeae</taxon>
        <taxon>Triticinae</taxon>
        <taxon>Triticum</taxon>
    </lineage>
</organism>
<dbReference type="Gramene" id="TraesCAD_scaffold_057581_01G000100.1">
    <property type="protein sequence ID" value="TraesCAD_scaffold_057581_01G000100.1"/>
    <property type="gene ID" value="TraesCAD_scaffold_057581_01G000100"/>
</dbReference>
<dbReference type="Gramene" id="TraesROB_scaffold_058086_01G000200.1">
    <property type="protein sequence ID" value="TraesROB_scaffold_058086_01G000200.1"/>
    <property type="gene ID" value="TraesROB_scaffold_058086_01G000200"/>
</dbReference>
<dbReference type="InterPro" id="IPR002401">
    <property type="entry name" value="Cyt_P450_E_grp-I"/>
</dbReference>
<dbReference type="Proteomes" id="UP000019116">
    <property type="component" value="Chromosome 2D"/>
</dbReference>
<dbReference type="Gene3D" id="1.10.630.10">
    <property type="entry name" value="Cytochrome P450"/>
    <property type="match status" value="1"/>
</dbReference>
<keyword evidence="5" id="KW-0472">Membrane</keyword>
<dbReference type="PRINTS" id="PR00385">
    <property type="entry name" value="P450"/>
</dbReference>
<evidence type="ECO:0008006" key="10">
    <source>
        <dbReference type="Google" id="ProtNLM"/>
    </source>
</evidence>
<dbReference type="PRINTS" id="PR00463">
    <property type="entry name" value="EP450I"/>
</dbReference>
<dbReference type="InterPro" id="IPR051103">
    <property type="entry name" value="Plant_metabolite_P450s"/>
</dbReference>
<dbReference type="GO" id="GO:0016020">
    <property type="term" value="C:membrane"/>
    <property type="evidence" value="ECO:0007669"/>
    <property type="project" value="UniProtKB-SubCell"/>
</dbReference>
<dbReference type="InterPro" id="IPR036396">
    <property type="entry name" value="Cyt_P450_sf"/>
</dbReference>
<evidence type="ECO:0000256" key="1">
    <source>
        <dbReference type="ARBA" id="ARBA00004167"/>
    </source>
</evidence>
<keyword evidence="7" id="KW-0560">Oxidoreductase</keyword>
<keyword evidence="6 7" id="KW-0408">Iron</keyword>
<evidence type="ECO:0000256" key="3">
    <source>
        <dbReference type="ARBA" id="ARBA00022723"/>
    </source>
</evidence>
<dbReference type="InterPro" id="IPR017972">
    <property type="entry name" value="Cyt_P450_CS"/>
</dbReference>
<dbReference type="SMR" id="A0A3B6DFC4"/>
<evidence type="ECO:0000256" key="2">
    <source>
        <dbReference type="ARBA" id="ARBA00022692"/>
    </source>
</evidence>
<sequence>MEDMLPDITCKFRRQTCAVCKRGAEAEVVAAAPVEPRVQVLHHQPASSRSKASTGQWHVAGASLRLPHALVVFPTPPPPELEIGDPALPHRALVENANAFAYRPPGLFPVALNLSSLPYGPHPDATSPPRHFTLHTSVTSRHCSGRPSKASSPGLSAQAPSQVVVRDHLYAAVFALVARACFGDGVDERHVSARQRVIQEFVVTAGELSGIPLGSRLAKLVHRRRLRHLFAFRGRQAELFLPLIAARRRSRARHGGVRRPYVDSLIDVRVPSDNTGSRDIDCRRALRDDEMWSLVSEFLGGGADTIVAIIEWTLAHLVIQPEVQSELRREVDAVDAASDKSLRKMPYLHAVVLESLRMHPSVPFVPHRVRAEDATLLGETTVPAGDFNVRFVVGDIGRDSKAWTDPDEFQPERYLAGGEAEGVGPSAGPKEMKMMPFGAGHRFCPGMGMAVVNIKCFLAALVREFEWAPPVEGGGGVDMTDLNVFFKVMKKPLSTRVTRRTRSV</sequence>
<dbReference type="OrthoDB" id="545871at2759"/>
<comment type="subcellular location">
    <subcellularLocation>
        <location evidence="1">Membrane</location>
        <topology evidence="1">Single-pass membrane protein</topology>
    </subcellularLocation>
</comment>
<dbReference type="GO" id="GO:0020037">
    <property type="term" value="F:heme binding"/>
    <property type="evidence" value="ECO:0007669"/>
    <property type="project" value="InterPro"/>
</dbReference>
<dbReference type="GO" id="GO:0016705">
    <property type="term" value="F:oxidoreductase activity, acting on paired donors, with incorporation or reduction of molecular oxygen"/>
    <property type="evidence" value="ECO:0007669"/>
    <property type="project" value="InterPro"/>
</dbReference>